<accession>A0A2M7XBX8</accession>
<proteinExistence type="predicted"/>
<dbReference type="EMBL" id="PFWU01000046">
    <property type="protein sequence ID" value="PJA45216.1"/>
    <property type="molecule type" value="Genomic_DNA"/>
</dbReference>
<dbReference type="AlphaFoldDB" id="A0A2M7XBX8"/>
<organism evidence="1 2">
    <name type="scientific">Candidatus Uhrbacteria bacterium CG_4_9_14_3_um_filter_50_9</name>
    <dbReference type="NCBI Taxonomy" id="1975035"/>
    <lineage>
        <taxon>Bacteria</taxon>
        <taxon>Candidatus Uhriibacteriota</taxon>
    </lineage>
</organism>
<evidence type="ECO:0000313" key="1">
    <source>
        <dbReference type="EMBL" id="PJA45216.1"/>
    </source>
</evidence>
<comment type="caution">
    <text evidence="1">The sequence shown here is derived from an EMBL/GenBank/DDBJ whole genome shotgun (WGS) entry which is preliminary data.</text>
</comment>
<dbReference type="Proteomes" id="UP000229385">
    <property type="component" value="Unassembled WGS sequence"/>
</dbReference>
<evidence type="ECO:0000313" key="2">
    <source>
        <dbReference type="Proteomes" id="UP000229385"/>
    </source>
</evidence>
<sequence>MRKGGLLLARVGFYLDPFNNTMNYQSWDEMLDVRRVEMRVRVTVPRYLDEDGNPIDTDRKLKCGRWFDEGLRVGSRTINDPSKFDPHRMEIHIVAPSITAARDAFIDTITGKRPPTEVWLA</sequence>
<protein>
    <submittedName>
        <fullName evidence="1">Uncharacterized protein</fullName>
    </submittedName>
</protein>
<name>A0A2M7XBX8_9BACT</name>
<reference evidence="2" key="1">
    <citation type="submission" date="2017-09" db="EMBL/GenBank/DDBJ databases">
        <title>Depth-based differentiation of microbial function through sediment-hosted aquifers and enrichment of novel symbionts in the deep terrestrial subsurface.</title>
        <authorList>
            <person name="Probst A.J."/>
            <person name="Ladd B."/>
            <person name="Jarett J.K."/>
            <person name="Geller-Mcgrath D.E."/>
            <person name="Sieber C.M.K."/>
            <person name="Emerson J.B."/>
            <person name="Anantharaman K."/>
            <person name="Thomas B.C."/>
            <person name="Malmstrom R."/>
            <person name="Stieglmeier M."/>
            <person name="Klingl A."/>
            <person name="Woyke T."/>
            <person name="Ryan C.M."/>
            <person name="Banfield J.F."/>
        </authorList>
    </citation>
    <scope>NUCLEOTIDE SEQUENCE [LARGE SCALE GENOMIC DNA]</scope>
</reference>
<gene>
    <name evidence="1" type="ORF">CO174_04275</name>
</gene>